<dbReference type="EMBL" id="PNBA02000021">
    <property type="protein sequence ID" value="KAG6387671.1"/>
    <property type="molecule type" value="Genomic_DNA"/>
</dbReference>
<reference evidence="2" key="2">
    <citation type="submission" date="2020-08" db="EMBL/GenBank/DDBJ databases">
        <title>Plant Genome Project.</title>
        <authorList>
            <person name="Zhang R.-G."/>
        </authorList>
    </citation>
    <scope>NUCLEOTIDE SEQUENCE</scope>
    <source>
        <strain evidence="2">Huo1</strain>
        <tissue evidence="2">Leaf</tissue>
    </source>
</reference>
<feature type="compositionally biased region" description="Low complexity" evidence="1">
    <location>
        <begin position="46"/>
        <end position="57"/>
    </location>
</feature>
<evidence type="ECO:0000313" key="2">
    <source>
        <dbReference type="EMBL" id="KAG6387671.1"/>
    </source>
</evidence>
<sequence>MRSNAIDSFQAVSDGAEQVREGRLEEHLQHSRHPHPESRRRRPERAAAPPAIPSASPNSQHSPALRCGSESGLHAAYQRPLARGLPCFVPVLILGPTQLPPQPLLGVKEGMCLWSF</sequence>
<accession>A0A8X8Z0S2</accession>
<comment type="caution">
    <text evidence="2">The sequence shown here is derived from an EMBL/GenBank/DDBJ whole genome shotgun (WGS) entry which is preliminary data.</text>
</comment>
<protein>
    <submittedName>
        <fullName evidence="2">Uncharacterized protein</fullName>
    </submittedName>
</protein>
<proteinExistence type="predicted"/>
<feature type="compositionally biased region" description="Polar residues" evidence="1">
    <location>
        <begin position="1"/>
        <end position="11"/>
    </location>
</feature>
<organism evidence="2">
    <name type="scientific">Salvia splendens</name>
    <name type="common">Scarlet sage</name>
    <dbReference type="NCBI Taxonomy" id="180675"/>
    <lineage>
        <taxon>Eukaryota</taxon>
        <taxon>Viridiplantae</taxon>
        <taxon>Streptophyta</taxon>
        <taxon>Embryophyta</taxon>
        <taxon>Tracheophyta</taxon>
        <taxon>Spermatophyta</taxon>
        <taxon>Magnoliopsida</taxon>
        <taxon>eudicotyledons</taxon>
        <taxon>Gunneridae</taxon>
        <taxon>Pentapetalae</taxon>
        <taxon>asterids</taxon>
        <taxon>lamiids</taxon>
        <taxon>Lamiales</taxon>
        <taxon>Lamiaceae</taxon>
        <taxon>Nepetoideae</taxon>
        <taxon>Mentheae</taxon>
        <taxon>Salviinae</taxon>
        <taxon>Salvia</taxon>
        <taxon>Salvia subgen. Calosphace</taxon>
        <taxon>core Calosphace</taxon>
    </lineage>
</organism>
<gene>
    <name evidence="2" type="ORF">SASPL_152863</name>
</gene>
<feature type="compositionally biased region" description="Basic and acidic residues" evidence="1">
    <location>
        <begin position="17"/>
        <end position="37"/>
    </location>
</feature>
<dbReference type="AlphaFoldDB" id="A0A8X8Z0S2"/>
<evidence type="ECO:0000256" key="1">
    <source>
        <dbReference type="SAM" id="MobiDB-lite"/>
    </source>
</evidence>
<reference evidence="2" key="1">
    <citation type="submission" date="2018-01" db="EMBL/GenBank/DDBJ databases">
        <authorList>
            <person name="Mao J.F."/>
        </authorList>
    </citation>
    <scope>NUCLEOTIDE SEQUENCE</scope>
    <source>
        <strain evidence="2">Huo1</strain>
        <tissue evidence="2">Leaf</tissue>
    </source>
</reference>
<name>A0A8X8Z0S2_SALSN</name>
<dbReference type="Proteomes" id="UP000298416">
    <property type="component" value="Unassembled WGS sequence"/>
</dbReference>
<keyword evidence="3" id="KW-1185">Reference proteome</keyword>
<evidence type="ECO:0000313" key="3">
    <source>
        <dbReference type="Proteomes" id="UP000298416"/>
    </source>
</evidence>
<feature type="region of interest" description="Disordered" evidence="1">
    <location>
        <begin position="1"/>
        <end position="67"/>
    </location>
</feature>